<evidence type="ECO:0000313" key="12">
    <source>
        <dbReference type="EMBL" id="MEK8048946.1"/>
    </source>
</evidence>
<evidence type="ECO:0000313" key="13">
    <source>
        <dbReference type="Proteomes" id="UP001365405"/>
    </source>
</evidence>
<name>A0ABU9CDH6_9BURK</name>
<dbReference type="RefSeq" id="WP_341408620.1">
    <property type="nucleotide sequence ID" value="NZ_JBBUTH010000001.1"/>
</dbReference>
<dbReference type="PANTHER" id="PTHR35091">
    <property type="entry name" value="FLAGELLAR PROTEIN FLIL"/>
    <property type="match status" value="1"/>
</dbReference>
<proteinExistence type="inferred from homology"/>
<keyword evidence="12" id="KW-0966">Cell projection</keyword>
<evidence type="ECO:0000256" key="11">
    <source>
        <dbReference type="SAM" id="MobiDB-lite"/>
    </source>
</evidence>
<dbReference type="Pfam" id="PF03748">
    <property type="entry name" value="FliL"/>
    <property type="match status" value="1"/>
</dbReference>
<organism evidence="12 13">
    <name type="scientific">Pseudaquabacterium inlustre</name>
    <dbReference type="NCBI Taxonomy" id="2984192"/>
    <lineage>
        <taxon>Bacteria</taxon>
        <taxon>Pseudomonadati</taxon>
        <taxon>Pseudomonadota</taxon>
        <taxon>Betaproteobacteria</taxon>
        <taxon>Burkholderiales</taxon>
        <taxon>Sphaerotilaceae</taxon>
        <taxon>Pseudaquabacterium</taxon>
    </lineage>
</organism>
<accession>A0ABU9CDH6</accession>
<dbReference type="Proteomes" id="UP001365405">
    <property type="component" value="Unassembled WGS sequence"/>
</dbReference>
<keyword evidence="12" id="KW-0969">Cilium</keyword>
<reference evidence="12 13" key="1">
    <citation type="submission" date="2024-04" db="EMBL/GenBank/DDBJ databases">
        <title>Novel species of the genus Ideonella isolated from streams.</title>
        <authorList>
            <person name="Lu H."/>
        </authorList>
    </citation>
    <scope>NUCLEOTIDE SEQUENCE [LARGE SCALE GENOMIC DNA]</scope>
    <source>
        <strain evidence="12 13">DXS22W</strain>
    </source>
</reference>
<evidence type="ECO:0000256" key="6">
    <source>
        <dbReference type="ARBA" id="ARBA00022692"/>
    </source>
</evidence>
<evidence type="ECO:0000256" key="5">
    <source>
        <dbReference type="ARBA" id="ARBA00022500"/>
    </source>
</evidence>
<keyword evidence="13" id="KW-1185">Reference proteome</keyword>
<feature type="transmembrane region" description="Helical" evidence="10">
    <location>
        <begin position="23"/>
        <end position="45"/>
    </location>
</feature>
<comment type="function">
    <text evidence="1 10">Controls the rotational direction of flagella during chemotaxis.</text>
</comment>
<evidence type="ECO:0000256" key="8">
    <source>
        <dbReference type="ARBA" id="ARBA00022989"/>
    </source>
</evidence>
<keyword evidence="5 10" id="KW-0145">Chemotaxis</keyword>
<evidence type="ECO:0000256" key="9">
    <source>
        <dbReference type="ARBA" id="ARBA00023136"/>
    </source>
</evidence>
<comment type="caution">
    <text evidence="12">The sequence shown here is derived from an EMBL/GenBank/DDBJ whole genome shotgun (WGS) entry which is preliminary data.</text>
</comment>
<keyword evidence="6 10" id="KW-0812">Transmembrane</keyword>
<dbReference type="PANTHER" id="PTHR35091:SF2">
    <property type="entry name" value="FLAGELLAR PROTEIN FLIL"/>
    <property type="match status" value="1"/>
</dbReference>
<comment type="similarity">
    <text evidence="3 10">Belongs to the FliL family.</text>
</comment>
<gene>
    <name evidence="12" type="ORF">AACH10_01695</name>
</gene>
<feature type="region of interest" description="Disordered" evidence="11">
    <location>
        <begin position="51"/>
        <end position="87"/>
    </location>
</feature>
<evidence type="ECO:0000256" key="7">
    <source>
        <dbReference type="ARBA" id="ARBA00022779"/>
    </source>
</evidence>
<comment type="subcellular location">
    <subcellularLocation>
        <location evidence="10">Cell inner membrane</location>
    </subcellularLocation>
    <subcellularLocation>
        <location evidence="2">Cell membrane</location>
        <topology evidence="2">Single-pass membrane protein</topology>
    </subcellularLocation>
</comment>
<evidence type="ECO:0000256" key="10">
    <source>
        <dbReference type="RuleBase" id="RU364125"/>
    </source>
</evidence>
<keyword evidence="9 10" id="KW-0472">Membrane</keyword>
<evidence type="ECO:0000256" key="2">
    <source>
        <dbReference type="ARBA" id="ARBA00004162"/>
    </source>
</evidence>
<evidence type="ECO:0000256" key="1">
    <source>
        <dbReference type="ARBA" id="ARBA00002254"/>
    </source>
</evidence>
<keyword evidence="8 10" id="KW-1133">Transmembrane helix</keyword>
<keyword evidence="4" id="KW-1003">Cell membrane</keyword>
<sequence>MSAAPAATADAAAAPAKGGKKKLIIIIVAVLLLLVLGGGGAFMMLKKKPAAEDEEGGDGHAKTSSHAKAKEEHAPPPPTLRDPKKPPTFVPLDAFTVNLADKDAERYAQIGVTLEIDDPKLADQLKVYMPAIRNNVLMVLSNKTAAQLLSREGKEKLARNILLASVQPLGYPVDFEEDEDAEQAEDAPKKKKKKKRVVVQYPVTAVHFSTFIVQ</sequence>
<dbReference type="EMBL" id="JBBUTH010000001">
    <property type="protein sequence ID" value="MEK8048946.1"/>
    <property type="molecule type" value="Genomic_DNA"/>
</dbReference>
<dbReference type="InterPro" id="IPR005503">
    <property type="entry name" value="FliL"/>
</dbReference>
<evidence type="ECO:0000256" key="3">
    <source>
        <dbReference type="ARBA" id="ARBA00008281"/>
    </source>
</evidence>
<evidence type="ECO:0000256" key="4">
    <source>
        <dbReference type="ARBA" id="ARBA00022475"/>
    </source>
</evidence>
<keyword evidence="10" id="KW-0997">Cell inner membrane</keyword>
<keyword evidence="7 10" id="KW-0283">Flagellar rotation</keyword>
<protein>
    <recommendedName>
        <fullName evidence="10">Flagellar protein FliL</fullName>
    </recommendedName>
</protein>
<keyword evidence="12" id="KW-0282">Flagellum</keyword>